<reference evidence="1" key="1">
    <citation type="journal article" date="2020" name="Nature">
        <title>Giant virus diversity and host interactions through global metagenomics.</title>
        <authorList>
            <person name="Schulz F."/>
            <person name="Roux S."/>
            <person name="Paez-Espino D."/>
            <person name="Jungbluth S."/>
            <person name="Walsh D.A."/>
            <person name="Denef V.J."/>
            <person name="McMahon K.D."/>
            <person name="Konstantinidis K.T."/>
            <person name="Eloe-Fadrosh E.A."/>
            <person name="Kyrpides N.C."/>
            <person name="Woyke T."/>
        </authorList>
    </citation>
    <scope>NUCLEOTIDE SEQUENCE</scope>
    <source>
        <strain evidence="1">GVMAG-S-ERX556022-25</strain>
    </source>
</reference>
<sequence>MLNALEKIDTCASLNDLIQLKFNVEHEYSTLYNTFDQVKKMKLLSINKDVELYTILRVYSQNIEHMGNEFLEKQKNLLEQINEILMKKCNHNWIEDTIDEPFRSRDICYCSNCYIYKKK</sequence>
<dbReference type="AlphaFoldDB" id="A0A6C0AYC0"/>
<evidence type="ECO:0000313" key="1">
    <source>
        <dbReference type="EMBL" id="QHS84782.1"/>
    </source>
</evidence>
<accession>A0A6C0AYC0</accession>
<organism evidence="1">
    <name type="scientific">viral metagenome</name>
    <dbReference type="NCBI Taxonomy" id="1070528"/>
    <lineage>
        <taxon>unclassified sequences</taxon>
        <taxon>metagenomes</taxon>
        <taxon>organismal metagenomes</taxon>
    </lineage>
</organism>
<dbReference type="EMBL" id="MN738813">
    <property type="protein sequence ID" value="QHS84782.1"/>
    <property type="molecule type" value="Genomic_DNA"/>
</dbReference>
<proteinExistence type="predicted"/>
<name>A0A6C0AYC0_9ZZZZ</name>
<protein>
    <submittedName>
        <fullName evidence="1">Uncharacterized protein</fullName>
    </submittedName>
</protein>